<dbReference type="Pfam" id="PF03773">
    <property type="entry name" value="ArsP_1"/>
    <property type="match status" value="1"/>
</dbReference>
<feature type="transmembrane region" description="Helical" evidence="8">
    <location>
        <begin position="138"/>
        <end position="161"/>
    </location>
</feature>
<feature type="transmembrane region" description="Helical" evidence="8">
    <location>
        <begin position="59"/>
        <end position="90"/>
    </location>
</feature>
<evidence type="ECO:0000313" key="10">
    <source>
        <dbReference type="Proteomes" id="UP001603978"/>
    </source>
</evidence>
<evidence type="ECO:0000313" key="9">
    <source>
        <dbReference type="EMBL" id="MFG1706623.1"/>
    </source>
</evidence>
<gene>
    <name evidence="9" type="ORF">ACFLIM_25850</name>
</gene>
<evidence type="ECO:0000256" key="2">
    <source>
        <dbReference type="ARBA" id="ARBA00006386"/>
    </source>
</evidence>
<feature type="transmembrane region" description="Helical" evidence="8">
    <location>
        <begin position="220"/>
        <end position="241"/>
    </location>
</feature>
<feature type="transmembrane region" description="Helical" evidence="8">
    <location>
        <begin position="102"/>
        <end position="126"/>
    </location>
</feature>
<evidence type="ECO:0000256" key="3">
    <source>
        <dbReference type="ARBA" id="ARBA00022475"/>
    </source>
</evidence>
<protein>
    <submittedName>
        <fullName evidence="9">Permease</fullName>
    </submittedName>
</protein>
<keyword evidence="6 8" id="KW-0472">Membrane</keyword>
<accession>A0ABW7AH01</accession>
<comment type="subcellular location">
    <subcellularLocation>
        <location evidence="1">Cell membrane</location>
        <topology evidence="1">Multi-pass membrane protein</topology>
    </subcellularLocation>
</comment>
<feature type="transmembrane region" description="Helical" evidence="8">
    <location>
        <begin position="29"/>
        <end position="47"/>
    </location>
</feature>
<feature type="transmembrane region" description="Helical" evidence="8">
    <location>
        <begin position="168"/>
        <end position="187"/>
    </location>
</feature>
<evidence type="ECO:0000256" key="7">
    <source>
        <dbReference type="SAM" id="MobiDB-lite"/>
    </source>
</evidence>
<evidence type="ECO:0000256" key="8">
    <source>
        <dbReference type="SAM" id="Phobius"/>
    </source>
</evidence>
<feature type="transmembrane region" description="Helical" evidence="8">
    <location>
        <begin position="275"/>
        <end position="295"/>
    </location>
</feature>
<name>A0ABW7AH01_9ACTN</name>
<dbReference type="PANTHER" id="PTHR34184">
    <property type="entry name" value="UPF0718 PROTEIN YCGR"/>
    <property type="match status" value="1"/>
</dbReference>
<comment type="caution">
    <text evidence="9">The sequence shown here is derived from an EMBL/GenBank/DDBJ whole genome shotgun (WGS) entry which is preliminary data.</text>
</comment>
<evidence type="ECO:0000256" key="4">
    <source>
        <dbReference type="ARBA" id="ARBA00022692"/>
    </source>
</evidence>
<dbReference type="InterPro" id="IPR052923">
    <property type="entry name" value="UPF0718"/>
</dbReference>
<organism evidence="9 10">
    <name type="scientific">Nonomuraea marmarensis</name>
    <dbReference type="NCBI Taxonomy" id="3351344"/>
    <lineage>
        <taxon>Bacteria</taxon>
        <taxon>Bacillati</taxon>
        <taxon>Actinomycetota</taxon>
        <taxon>Actinomycetes</taxon>
        <taxon>Streptosporangiales</taxon>
        <taxon>Streptosporangiaceae</taxon>
        <taxon>Nonomuraea</taxon>
    </lineage>
</organism>
<dbReference type="PANTHER" id="PTHR34184:SF4">
    <property type="entry name" value="UPF0718 PROTEIN YCGR"/>
    <property type="match status" value="1"/>
</dbReference>
<feature type="compositionally biased region" description="Pro residues" evidence="7">
    <location>
        <begin position="336"/>
        <end position="345"/>
    </location>
</feature>
<comment type="similarity">
    <text evidence="2">Belongs to the UPF0718 family.</text>
</comment>
<sequence>MTQPSTTDLPGQENRFPPHATTDSHGIRLPWAFIVLVALLVVGRFVLAPYLTAPALQTWATVFVAVCVQALPFLVFGVALSAAITAFVPASFWTRALPRRTFAAVPIAGVAGAVLPGCECASVPVASGLMARGVAPPAALAFLLASPAINPVVLVATAVAFPNDPSMVVARFAASLAVAVLAGWIWARFGRGEWLPAPRRTAEAGQSKVNAFLDAMRHDLMHAGGFLVVGALAAATLNVVIPRTWLTTAAGVPVVSVLVLALLAVLLSICSEADAFVAASLTAFSPTAKLAFLVVGPMVDLKLIALQAGTFGRAFTWRFVPLTLTLAIGGYSDANPSPPCKPTPPATNTGKGAGWRGC</sequence>
<dbReference type="RefSeq" id="WP_393169644.1">
    <property type="nucleotide sequence ID" value="NZ_JBICRM010000016.1"/>
</dbReference>
<dbReference type="Proteomes" id="UP001603978">
    <property type="component" value="Unassembled WGS sequence"/>
</dbReference>
<reference evidence="9 10" key="1">
    <citation type="submission" date="2024-10" db="EMBL/GenBank/DDBJ databases">
        <authorList>
            <person name="Topkara A.R."/>
            <person name="Saygin H."/>
        </authorList>
    </citation>
    <scope>NUCLEOTIDE SEQUENCE [LARGE SCALE GENOMIC DNA]</scope>
    <source>
        <strain evidence="9 10">M3C6</strain>
    </source>
</reference>
<evidence type="ECO:0000256" key="1">
    <source>
        <dbReference type="ARBA" id="ARBA00004651"/>
    </source>
</evidence>
<keyword evidence="3" id="KW-1003">Cell membrane</keyword>
<keyword evidence="10" id="KW-1185">Reference proteome</keyword>
<feature type="region of interest" description="Disordered" evidence="7">
    <location>
        <begin position="336"/>
        <end position="358"/>
    </location>
</feature>
<keyword evidence="4 8" id="KW-0812">Transmembrane</keyword>
<proteinExistence type="inferred from homology"/>
<evidence type="ECO:0000256" key="5">
    <source>
        <dbReference type="ARBA" id="ARBA00022989"/>
    </source>
</evidence>
<dbReference type="EMBL" id="JBICRM010000016">
    <property type="protein sequence ID" value="MFG1706623.1"/>
    <property type="molecule type" value="Genomic_DNA"/>
</dbReference>
<dbReference type="InterPro" id="IPR005524">
    <property type="entry name" value="DUF318"/>
</dbReference>
<evidence type="ECO:0000256" key="6">
    <source>
        <dbReference type="ARBA" id="ARBA00023136"/>
    </source>
</evidence>
<feature type="transmembrane region" description="Helical" evidence="8">
    <location>
        <begin position="248"/>
        <end position="269"/>
    </location>
</feature>
<keyword evidence="5 8" id="KW-1133">Transmembrane helix</keyword>